<proteinExistence type="predicted"/>
<evidence type="ECO:0000313" key="6">
    <source>
        <dbReference type="Proteomes" id="UP000306719"/>
    </source>
</evidence>
<reference evidence="5 6" key="1">
    <citation type="submission" date="2018-01" db="EMBL/GenBank/DDBJ databases">
        <authorList>
            <person name="Paulsen S."/>
            <person name="Gram L.K."/>
        </authorList>
    </citation>
    <scope>NUCLEOTIDE SEQUENCE [LARGE SCALE GENOMIC DNA]</scope>
    <source>
        <strain evidence="5 6">S2599</strain>
    </source>
</reference>
<dbReference type="SUPFAM" id="SSF46785">
    <property type="entry name" value="Winged helix' DNA-binding domain"/>
    <property type="match status" value="1"/>
</dbReference>
<dbReference type="Pfam" id="PF01638">
    <property type="entry name" value="HxlR"/>
    <property type="match status" value="1"/>
</dbReference>
<dbReference type="GO" id="GO:0003677">
    <property type="term" value="F:DNA binding"/>
    <property type="evidence" value="ECO:0007669"/>
    <property type="project" value="UniProtKB-KW"/>
</dbReference>
<evidence type="ECO:0000256" key="3">
    <source>
        <dbReference type="ARBA" id="ARBA00023163"/>
    </source>
</evidence>
<evidence type="ECO:0000313" key="5">
    <source>
        <dbReference type="EMBL" id="TMP37566.1"/>
    </source>
</evidence>
<name>A0A5S3X0W3_9GAMM</name>
<dbReference type="PANTHER" id="PTHR33204:SF39">
    <property type="entry name" value="TRANSCRIPTIONAL REGULATORY PROTEIN"/>
    <property type="match status" value="1"/>
</dbReference>
<evidence type="ECO:0000256" key="2">
    <source>
        <dbReference type="ARBA" id="ARBA00023125"/>
    </source>
</evidence>
<dbReference type="EMBL" id="PNCJ01000014">
    <property type="protein sequence ID" value="TMP37566.1"/>
    <property type="molecule type" value="Genomic_DNA"/>
</dbReference>
<gene>
    <name evidence="5" type="ORF">CWB98_10340</name>
</gene>
<dbReference type="Proteomes" id="UP000306719">
    <property type="component" value="Unassembled WGS sequence"/>
</dbReference>
<accession>A0A5S3X0W3</accession>
<evidence type="ECO:0000259" key="4">
    <source>
        <dbReference type="PROSITE" id="PS51118"/>
    </source>
</evidence>
<reference evidence="6" key="2">
    <citation type="submission" date="2019-06" db="EMBL/GenBank/DDBJ databases">
        <title>Co-occurence of chitin degradation, pigmentation and bioactivity in marine Pseudoalteromonas.</title>
        <authorList>
            <person name="Sonnenschein E.C."/>
            <person name="Bech P.K."/>
        </authorList>
    </citation>
    <scope>NUCLEOTIDE SEQUENCE [LARGE SCALE GENOMIC DNA]</scope>
    <source>
        <strain evidence="6">S2599</strain>
    </source>
</reference>
<evidence type="ECO:0000256" key="1">
    <source>
        <dbReference type="ARBA" id="ARBA00023015"/>
    </source>
</evidence>
<dbReference type="InterPro" id="IPR036390">
    <property type="entry name" value="WH_DNA-bd_sf"/>
</dbReference>
<keyword evidence="3" id="KW-0804">Transcription</keyword>
<dbReference type="PROSITE" id="PS51118">
    <property type="entry name" value="HTH_HXLR"/>
    <property type="match status" value="1"/>
</dbReference>
<dbReference type="PANTHER" id="PTHR33204">
    <property type="entry name" value="TRANSCRIPTIONAL REGULATOR, MARR FAMILY"/>
    <property type="match status" value="1"/>
</dbReference>
<keyword evidence="1" id="KW-0805">Transcription regulation</keyword>
<keyword evidence="2" id="KW-0238">DNA-binding</keyword>
<dbReference type="AlphaFoldDB" id="A0A5S3X0W3"/>
<dbReference type="InterPro" id="IPR002577">
    <property type="entry name" value="HTH_HxlR"/>
</dbReference>
<dbReference type="OrthoDB" id="9807069at2"/>
<dbReference type="Gene3D" id="1.10.10.10">
    <property type="entry name" value="Winged helix-like DNA-binding domain superfamily/Winged helix DNA-binding domain"/>
    <property type="match status" value="1"/>
</dbReference>
<protein>
    <submittedName>
        <fullName evidence="5">Transcriptional regulator</fullName>
    </submittedName>
</protein>
<dbReference type="InterPro" id="IPR036388">
    <property type="entry name" value="WH-like_DNA-bd_sf"/>
</dbReference>
<comment type="caution">
    <text evidence="5">The sequence shown here is derived from an EMBL/GenBank/DDBJ whole genome shotgun (WGS) entry which is preliminary data.</text>
</comment>
<organism evidence="5 6">
    <name type="scientific">Pseudoalteromonas rubra</name>
    <dbReference type="NCBI Taxonomy" id="43658"/>
    <lineage>
        <taxon>Bacteria</taxon>
        <taxon>Pseudomonadati</taxon>
        <taxon>Pseudomonadota</taxon>
        <taxon>Gammaproteobacteria</taxon>
        <taxon>Alteromonadales</taxon>
        <taxon>Pseudoalteromonadaceae</taxon>
        <taxon>Pseudoalteromonas</taxon>
    </lineage>
</organism>
<feature type="domain" description="HTH hxlR-type" evidence="4">
    <location>
        <begin position="38"/>
        <end position="136"/>
    </location>
</feature>
<sequence>MAHFDKVACLILNPISGICILSDTNPQARRVFEQNERCPIRNVVAQIGDKWSILILFALVDGPDRFNALKSRIQGISQRMLTQTLRDLERDGYVKRTVYPQVPVKVEYELTELGRGLAKPAWQLVSWADDHFDEIASARASYDEANQAE</sequence>